<proteinExistence type="predicted"/>
<dbReference type="OrthoDB" id="1491387at2"/>
<keyword evidence="1" id="KW-1133">Transmembrane helix</keyword>
<protein>
    <submittedName>
        <fullName evidence="2">Uncharacterized protein</fullName>
    </submittedName>
</protein>
<gene>
    <name evidence="2" type="ORF">DFQ10_108192</name>
</gene>
<sequence>MQEPKSSKSFKEWLDHLQQESWQLELVISGFSIFGLISVFEPLSYQFSLAQNLGNTIKANLIMITLASCSILSLNLIIHVILRGLWIGALGLRYVSGDIDFDTLNYYSKFDKFLRKRIGSFDKFIEKLENYCSIIFATSFLMIFYFLAFFICTLLFALLIKFITTSFDAETIALKILGIVLIVIFLISILLTLIDFATLGYLKKKKWLAIIYYPFYRFISLITLSFLYRSLVYNFLDNKLGRRISFILFPLYISVAVFSAVKFESSNYFFNENASSFSQTKPSHYENLIEENKAFVDLASIPSKIITTPYLPIFIEFDDDIEDNIVSFNKDLEIEEETRGLNINFISDTDKNKSFDSLIKNLQPIYLKTLESFFTITIDTSKYKDVEYTFTKNRFKQTGFETVIKITPLKEGKHLLSIDKHINRKDSLIKVSHVKIPFWYYKND</sequence>
<keyword evidence="1" id="KW-0812">Transmembrane</keyword>
<feature type="transmembrane region" description="Helical" evidence="1">
    <location>
        <begin position="172"/>
        <end position="194"/>
    </location>
</feature>
<dbReference type="EMBL" id="QRDV01000008">
    <property type="protein sequence ID" value="RED42785.1"/>
    <property type="molecule type" value="Genomic_DNA"/>
</dbReference>
<accession>A0A3D9GZW9</accession>
<feature type="transmembrane region" description="Helical" evidence="1">
    <location>
        <begin position="134"/>
        <end position="160"/>
    </location>
</feature>
<dbReference type="AlphaFoldDB" id="A0A3D9GZW9"/>
<dbReference type="RefSeq" id="WP_115818422.1">
    <property type="nucleotide sequence ID" value="NZ_QRDV01000008.1"/>
</dbReference>
<name>A0A3D9GZW9_9FLAO</name>
<feature type="transmembrane region" description="Helical" evidence="1">
    <location>
        <begin position="22"/>
        <end position="40"/>
    </location>
</feature>
<keyword evidence="3" id="KW-1185">Reference proteome</keyword>
<evidence type="ECO:0000313" key="3">
    <source>
        <dbReference type="Proteomes" id="UP000256980"/>
    </source>
</evidence>
<comment type="caution">
    <text evidence="2">The sequence shown here is derived from an EMBL/GenBank/DDBJ whole genome shotgun (WGS) entry which is preliminary data.</text>
</comment>
<feature type="transmembrane region" description="Helical" evidence="1">
    <location>
        <begin position="61"/>
        <end position="82"/>
    </location>
</feature>
<evidence type="ECO:0000256" key="1">
    <source>
        <dbReference type="SAM" id="Phobius"/>
    </source>
</evidence>
<dbReference type="Proteomes" id="UP000256980">
    <property type="component" value="Unassembled WGS sequence"/>
</dbReference>
<keyword evidence="1" id="KW-0472">Membrane</keyword>
<reference evidence="2 3" key="1">
    <citation type="submission" date="2018-07" db="EMBL/GenBank/DDBJ databases">
        <title>Genomic Encyclopedia of Type Strains, Phase III (KMG-III): the genomes of soil and plant-associated and newly described type strains.</title>
        <authorList>
            <person name="Whitman W."/>
        </authorList>
    </citation>
    <scope>NUCLEOTIDE SEQUENCE [LARGE SCALE GENOMIC DNA]</scope>
    <source>
        <strain evidence="2 3">CECT 7946</strain>
    </source>
</reference>
<feature type="transmembrane region" description="Helical" evidence="1">
    <location>
        <begin position="214"/>
        <end position="232"/>
    </location>
</feature>
<evidence type="ECO:0000313" key="2">
    <source>
        <dbReference type="EMBL" id="RED42785.1"/>
    </source>
</evidence>
<organism evidence="2 3">
    <name type="scientific">Winogradskyella eximia</name>
    <dbReference type="NCBI Taxonomy" id="262006"/>
    <lineage>
        <taxon>Bacteria</taxon>
        <taxon>Pseudomonadati</taxon>
        <taxon>Bacteroidota</taxon>
        <taxon>Flavobacteriia</taxon>
        <taxon>Flavobacteriales</taxon>
        <taxon>Flavobacteriaceae</taxon>
        <taxon>Winogradskyella</taxon>
    </lineage>
</organism>
<feature type="transmembrane region" description="Helical" evidence="1">
    <location>
        <begin position="244"/>
        <end position="261"/>
    </location>
</feature>